<dbReference type="Pfam" id="PF08113">
    <property type="entry name" value="CoxIIa"/>
    <property type="match status" value="1"/>
</dbReference>
<evidence type="ECO:0000256" key="1">
    <source>
        <dbReference type="SAM" id="Phobius"/>
    </source>
</evidence>
<gene>
    <name evidence="2" type="ORF">ACFPOF_24915</name>
</gene>
<proteinExistence type="predicted"/>
<accession>A0ABW0I3X5</accession>
<keyword evidence="1" id="KW-1133">Transmembrane helix</keyword>
<feature type="transmembrane region" description="Helical" evidence="1">
    <location>
        <begin position="20"/>
        <end position="47"/>
    </location>
</feature>
<dbReference type="InterPro" id="IPR012538">
    <property type="entry name" value="Cyt_c_oxidase_su2a"/>
</dbReference>
<evidence type="ECO:0000313" key="2">
    <source>
        <dbReference type="EMBL" id="MFC5405997.1"/>
    </source>
</evidence>
<comment type="caution">
    <text evidence="2">The sequence shown here is derived from an EMBL/GenBank/DDBJ whole genome shotgun (WGS) entry which is preliminary data.</text>
</comment>
<sequence>MSVSGKPKSNDQPKPEDQPALRGTFVSVMLLGAFIAVTWVGVFILFVSRN</sequence>
<protein>
    <submittedName>
        <fullName evidence="2">Cytochrome c oxidase subunit 2A</fullName>
    </submittedName>
</protein>
<reference evidence="3" key="1">
    <citation type="journal article" date="2019" name="Int. J. Syst. Evol. Microbiol.">
        <title>The Global Catalogue of Microorganisms (GCM) 10K type strain sequencing project: providing services to taxonomists for standard genome sequencing and annotation.</title>
        <authorList>
            <consortium name="The Broad Institute Genomics Platform"/>
            <consortium name="The Broad Institute Genome Sequencing Center for Infectious Disease"/>
            <person name="Wu L."/>
            <person name="Ma J."/>
        </authorList>
    </citation>
    <scope>NUCLEOTIDE SEQUENCE [LARGE SCALE GENOMIC DNA]</scope>
    <source>
        <strain evidence="3">CGMCC 1.18575</strain>
    </source>
</reference>
<evidence type="ECO:0000313" key="3">
    <source>
        <dbReference type="Proteomes" id="UP001596113"/>
    </source>
</evidence>
<dbReference type="RefSeq" id="WP_378137786.1">
    <property type="nucleotide sequence ID" value="NZ_JBHSMI010000052.1"/>
</dbReference>
<name>A0ABW0I3X5_9BACL</name>
<keyword evidence="1" id="KW-0472">Membrane</keyword>
<dbReference type="EMBL" id="JBHSMI010000052">
    <property type="protein sequence ID" value="MFC5405997.1"/>
    <property type="molecule type" value="Genomic_DNA"/>
</dbReference>
<organism evidence="2 3">
    <name type="scientific">Cohnella soli</name>
    <dbReference type="NCBI Taxonomy" id="425005"/>
    <lineage>
        <taxon>Bacteria</taxon>
        <taxon>Bacillati</taxon>
        <taxon>Bacillota</taxon>
        <taxon>Bacilli</taxon>
        <taxon>Bacillales</taxon>
        <taxon>Paenibacillaceae</taxon>
        <taxon>Cohnella</taxon>
    </lineage>
</organism>
<dbReference type="Proteomes" id="UP001596113">
    <property type="component" value="Unassembled WGS sequence"/>
</dbReference>
<keyword evidence="1" id="KW-0812">Transmembrane</keyword>
<keyword evidence="3" id="KW-1185">Reference proteome</keyword>